<gene>
    <name evidence="1" type="ORF">KDK_65200</name>
</gene>
<accession>A0A402AUC0</accession>
<proteinExistence type="predicted"/>
<name>A0A402AUC0_9CHLR</name>
<dbReference type="Proteomes" id="UP000287188">
    <property type="component" value="Unassembled WGS sequence"/>
</dbReference>
<evidence type="ECO:0000313" key="2">
    <source>
        <dbReference type="Proteomes" id="UP000287188"/>
    </source>
</evidence>
<keyword evidence="2" id="KW-1185">Reference proteome</keyword>
<reference evidence="2" key="1">
    <citation type="submission" date="2018-12" db="EMBL/GenBank/DDBJ databases">
        <title>Tengunoibacter tsumagoiensis gen. nov., sp. nov., Dictyobacter kobayashii sp. nov., D. alpinus sp. nov., and D. joshuensis sp. nov. and description of Dictyobacteraceae fam. nov. within the order Ktedonobacterales isolated from Tengu-no-mugimeshi.</title>
        <authorList>
            <person name="Wang C.M."/>
            <person name="Zheng Y."/>
            <person name="Sakai Y."/>
            <person name="Toyoda A."/>
            <person name="Minakuchi Y."/>
            <person name="Abe K."/>
            <person name="Yokota A."/>
            <person name="Yabe S."/>
        </authorList>
    </citation>
    <scope>NUCLEOTIDE SEQUENCE [LARGE SCALE GENOMIC DNA]</scope>
    <source>
        <strain evidence="2">Uno11</strain>
    </source>
</reference>
<sequence length="47" mass="5342">MEITSQGFICIYVNAALKPEVDENNILFSRSINSINKFNLGPKKKKQ</sequence>
<protein>
    <submittedName>
        <fullName evidence="1">Uncharacterized protein</fullName>
    </submittedName>
</protein>
<comment type="caution">
    <text evidence="1">The sequence shown here is derived from an EMBL/GenBank/DDBJ whole genome shotgun (WGS) entry which is preliminary data.</text>
</comment>
<organism evidence="1 2">
    <name type="scientific">Dictyobacter kobayashii</name>
    <dbReference type="NCBI Taxonomy" id="2014872"/>
    <lineage>
        <taxon>Bacteria</taxon>
        <taxon>Bacillati</taxon>
        <taxon>Chloroflexota</taxon>
        <taxon>Ktedonobacteria</taxon>
        <taxon>Ktedonobacterales</taxon>
        <taxon>Dictyobacteraceae</taxon>
        <taxon>Dictyobacter</taxon>
    </lineage>
</organism>
<evidence type="ECO:0000313" key="1">
    <source>
        <dbReference type="EMBL" id="GCE22720.1"/>
    </source>
</evidence>
<dbReference type="EMBL" id="BIFS01000002">
    <property type="protein sequence ID" value="GCE22720.1"/>
    <property type="molecule type" value="Genomic_DNA"/>
</dbReference>
<dbReference type="AlphaFoldDB" id="A0A402AUC0"/>